<protein>
    <recommendedName>
        <fullName evidence="6">Ribosomal RNA small subunit methyltransferase H</fullName>
        <ecNumber evidence="6">2.1.1.199</ecNumber>
    </recommendedName>
    <alternativeName>
        <fullName evidence="6">16S rRNA m(4)C1402 methyltransferase</fullName>
    </alternativeName>
    <alternativeName>
        <fullName evidence="6">rRNA (cytosine-N(4)-)-methyltransferase RsmH</fullName>
    </alternativeName>
</protein>
<dbReference type="NCBIfam" id="TIGR00006">
    <property type="entry name" value="16S rRNA (cytosine(1402)-N(4))-methyltransferase RsmH"/>
    <property type="match status" value="1"/>
</dbReference>
<evidence type="ECO:0000256" key="4">
    <source>
        <dbReference type="ARBA" id="ARBA00022679"/>
    </source>
</evidence>
<dbReference type="PIRSF" id="PIRSF004486">
    <property type="entry name" value="MraW"/>
    <property type="match status" value="1"/>
</dbReference>
<organism evidence="7 8">
    <name type="scientific">Propionicimonas paludicola</name>
    <dbReference type="NCBI Taxonomy" id="185243"/>
    <lineage>
        <taxon>Bacteria</taxon>
        <taxon>Bacillati</taxon>
        <taxon>Actinomycetota</taxon>
        <taxon>Actinomycetes</taxon>
        <taxon>Propionibacteriales</taxon>
        <taxon>Nocardioidaceae</taxon>
        <taxon>Propionicimonas</taxon>
    </lineage>
</organism>
<dbReference type="InterPro" id="IPR029063">
    <property type="entry name" value="SAM-dependent_MTases_sf"/>
</dbReference>
<keyword evidence="5 6" id="KW-0949">S-adenosyl-L-methionine</keyword>
<feature type="binding site" evidence="6">
    <location>
        <position position="110"/>
    </location>
    <ligand>
        <name>S-adenosyl-L-methionine</name>
        <dbReference type="ChEBI" id="CHEBI:59789"/>
    </ligand>
</feature>
<keyword evidence="4 6" id="KW-0808">Transferase</keyword>
<dbReference type="PANTHER" id="PTHR11265:SF0">
    <property type="entry name" value="12S RRNA N4-METHYLCYTIDINE METHYLTRANSFERASE"/>
    <property type="match status" value="1"/>
</dbReference>
<dbReference type="RefSeq" id="WP_098460456.1">
    <property type="nucleotide sequence ID" value="NZ_PDJC01000001.1"/>
</dbReference>
<feature type="binding site" evidence="6">
    <location>
        <position position="89"/>
    </location>
    <ligand>
        <name>S-adenosyl-L-methionine</name>
        <dbReference type="ChEBI" id="CHEBI:59789"/>
    </ligand>
</feature>
<dbReference type="GO" id="GO:0005737">
    <property type="term" value="C:cytoplasm"/>
    <property type="evidence" value="ECO:0007669"/>
    <property type="project" value="UniProtKB-SubCell"/>
</dbReference>
<dbReference type="HAMAP" id="MF_01007">
    <property type="entry name" value="16SrRNA_methyltr_H"/>
    <property type="match status" value="1"/>
</dbReference>
<evidence type="ECO:0000256" key="6">
    <source>
        <dbReference type="HAMAP-Rule" id="MF_01007"/>
    </source>
</evidence>
<name>A0A2A9CRA1_9ACTN</name>
<comment type="caution">
    <text evidence="7">The sequence shown here is derived from an EMBL/GenBank/DDBJ whole genome shotgun (WGS) entry which is preliminary data.</text>
</comment>
<accession>A0A2A9CRA1</accession>
<dbReference type="OrthoDB" id="9806637at2"/>
<dbReference type="Proteomes" id="UP000226079">
    <property type="component" value="Unassembled WGS sequence"/>
</dbReference>
<feature type="binding site" evidence="6">
    <location>
        <position position="62"/>
    </location>
    <ligand>
        <name>S-adenosyl-L-methionine</name>
        <dbReference type="ChEBI" id="CHEBI:59789"/>
    </ligand>
</feature>
<evidence type="ECO:0000313" key="7">
    <source>
        <dbReference type="EMBL" id="PFG16977.1"/>
    </source>
</evidence>
<dbReference type="InterPro" id="IPR023397">
    <property type="entry name" value="SAM-dep_MeTrfase_MraW_recog"/>
</dbReference>
<proteinExistence type="inferred from homology"/>
<comment type="catalytic activity">
    <reaction evidence="6">
        <text>cytidine(1402) in 16S rRNA + S-adenosyl-L-methionine = N(4)-methylcytidine(1402) in 16S rRNA + S-adenosyl-L-homocysteine + H(+)</text>
        <dbReference type="Rhea" id="RHEA:42928"/>
        <dbReference type="Rhea" id="RHEA-COMP:10286"/>
        <dbReference type="Rhea" id="RHEA-COMP:10287"/>
        <dbReference type="ChEBI" id="CHEBI:15378"/>
        <dbReference type="ChEBI" id="CHEBI:57856"/>
        <dbReference type="ChEBI" id="CHEBI:59789"/>
        <dbReference type="ChEBI" id="CHEBI:74506"/>
        <dbReference type="ChEBI" id="CHEBI:82748"/>
        <dbReference type="EC" id="2.1.1.199"/>
    </reaction>
</comment>
<feature type="binding site" evidence="6">
    <location>
        <begin position="43"/>
        <end position="45"/>
    </location>
    <ligand>
        <name>S-adenosyl-L-methionine</name>
        <dbReference type="ChEBI" id="CHEBI:59789"/>
    </ligand>
</feature>
<sequence length="321" mass="34174">MSEAGGSVAPQHHPVLLERVVELLVPALAEPGSVYVDGTLGLGGHAAAMLEAAPQASCIGIDRDRHALALAGARLAGFGSRVELHQAIYHELPDVLAAAGRPKVQAILLDLGLSSLQIDDTSRGFAYATDAPLDMRMNQEQELTAEVIVNTWSADQIARILRDYADERFARRIADRIVAARPLHSSADLVRVVTDAIPMAARQTGGHPAKRTFQALRIAVNAELDSLAKVLPAALDALAPGGRLVVLAYHSGEDRLVKRVFAQASSDRVPVGVPSVPVGYAANFTLLTRGAEQASDAEIALNSRAKPVRLRALARKQEEAR</sequence>
<dbReference type="Gene3D" id="3.40.50.150">
    <property type="entry name" value="Vaccinia Virus protein VP39"/>
    <property type="match status" value="1"/>
</dbReference>
<dbReference type="EMBL" id="PDJC01000001">
    <property type="protein sequence ID" value="PFG16977.1"/>
    <property type="molecule type" value="Genomic_DNA"/>
</dbReference>
<dbReference type="SUPFAM" id="SSF81799">
    <property type="entry name" value="Putative methyltransferase TM0872, insert domain"/>
    <property type="match status" value="1"/>
</dbReference>
<keyword evidence="8" id="KW-1185">Reference proteome</keyword>
<evidence type="ECO:0000313" key="8">
    <source>
        <dbReference type="Proteomes" id="UP000226079"/>
    </source>
</evidence>
<comment type="subcellular location">
    <subcellularLocation>
        <location evidence="6">Cytoplasm</location>
    </subcellularLocation>
</comment>
<reference evidence="7 8" key="1">
    <citation type="submission" date="2017-10" db="EMBL/GenBank/DDBJ databases">
        <title>Sequencing the genomes of 1000 actinobacteria strains.</title>
        <authorList>
            <person name="Klenk H.-P."/>
        </authorList>
    </citation>
    <scope>NUCLEOTIDE SEQUENCE [LARGE SCALE GENOMIC DNA]</scope>
    <source>
        <strain evidence="7 8">DSM 15597</strain>
    </source>
</reference>
<keyword evidence="6" id="KW-0963">Cytoplasm</keyword>
<dbReference type="GO" id="GO:0070475">
    <property type="term" value="P:rRNA base methylation"/>
    <property type="evidence" value="ECO:0007669"/>
    <property type="project" value="UniProtKB-UniRule"/>
</dbReference>
<evidence type="ECO:0000256" key="1">
    <source>
        <dbReference type="ARBA" id="ARBA00010396"/>
    </source>
</evidence>
<evidence type="ECO:0000256" key="5">
    <source>
        <dbReference type="ARBA" id="ARBA00022691"/>
    </source>
</evidence>
<dbReference type="PANTHER" id="PTHR11265">
    <property type="entry name" value="S-ADENOSYL-METHYLTRANSFERASE MRAW"/>
    <property type="match status" value="1"/>
</dbReference>
<evidence type="ECO:0000256" key="2">
    <source>
        <dbReference type="ARBA" id="ARBA00022552"/>
    </source>
</evidence>
<keyword evidence="2 6" id="KW-0698">rRNA processing</keyword>
<comment type="similarity">
    <text evidence="1 6">Belongs to the methyltransferase superfamily. RsmH family.</text>
</comment>
<comment type="function">
    <text evidence="6">Specifically methylates the N4 position of cytidine in position 1402 (C1402) of 16S rRNA.</text>
</comment>
<evidence type="ECO:0000256" key="3">
    <source>
        <dbReference type="ARBA" id="ARBA00022603"/>
    </source>
</evidence>
<dbReference type="InterPro" id="IPR002903">
    <property type="entry name" value="RsmH"/>
</dbReference>
<feature type="binding site" evidence="6">
    <location>
        <position position="117"/>
    </location>
    <ligand>
        <name>S-adenosyl-L-methionine</name>
        <dbReference type="ChEBI" id="CHEBI:59789"/>
    </ligand>
</feature>
<dbReference type="Pfam" id="PF01795">
    <property type="entry name" value="Methyltransf_5"/>
    <property type="match status" value="1"/>
</dbReference>
<dbReference type="Gene3D" id="1.10.150.170">
    <property type="entry name" value="Putative methyltransferase TM0872, insert domain"/>
    <property type="match status" value="1"/>
</dbReference>
<keyword evidence="3 6" id="KW-0489">Methyltransferase</keyword>
<dbReference type="GO" id="GO:0071424">
    <property type="term" value="F:rRNA (cytosine-N4-)-methyltransferase activity"/>
    <property type="evidence" value="ECO:0007669"/>
    <property type="project" value="UniProtKB-UniRule"/>
</dbReference>
<dbReference type="AlphaFoldDB" id="A0A2A9CRA1"/>
<dbReference type="SUPFAM" id="SSF53335">
    <property type="entry name" value="S-adenosyl-L-methionine-dependent methyltransferases"/>
    <property type="match status" value="1"/>
</dbReference>
<dbReference type="EC" id="2.1.1.199" evidence="6"/>
<gene>
    <name evidence="6" type="primary">rsmH</name>
    <name evidence="7" type="ORF">ATK74_1533</name>
</gene>